<evidence type="ECO:0000256" key="7">
    <source>
        <dbReference type="PROSITE-ProRule" id="PRU00176"/>
    </source>
</evidence>
<dbReference type="OrthoDB" id="79367at2759"/>
<feature type="region of interest" description="Disordered" evidence="8">
    <location>
        <begin position="437"/>
        <end position="467"/>
    </location>
</feature>
<evidence type="ECO:0000256" key="5">
    <source>
        <dbReference type="ARBA" id="ARBA00023163"/>
    </source>
</evidence>
<dbReference type="SMART" id="SM00360">
    <property type="entry name" value="RRM"/>
    <property type="match status" value="1"/>
</dbReference>
<evidence type="ECO:0000313" key="12">
    <source>
        <dbReference type="Proteomes" id="UP000700334"/>
    </source>
</evidence>
<dbReference type="Proteomes" id="UP000700334">
    <property type="component" value="Unassembled WGS sequence"/>
</dbReference>
<evidence type="ECO:0000256" key="1">
    <source>
        <dbReference type="ARBA" id="ARBA00004123"/>
    </source>
</evidence>
<dbReference type="InterPro" id="IPR006569">
    <property type="entry name" value="CID_dom"/>
</dbReference>
<feature type="region of interest" description="Disordered" evidence="8">
    <location>
        <begin position="1100"/>
        <end position="1127"/>
    </location>
</feature>
<feature type="region of interest" description="Disordered" evidence="8">
    <location>
        <begin position="1313"/>
        <end position="1383"/>
    </location>
</feature>
<feature type="compositionally biased region" description="Acidic residues" evidence="8">
    <location>
        <begin position="1367"/>
        <end position="1383"/>
    </location>
</feature>
<dbReference type="SUPFAM" id="SSF48464">
    <property type="entry name" value="ENTH/VHS domain"/>
    <property type="match status" value="1"/>
</dbReference>
<feature type="region of interest" description="Disordered" evidence="8">
    <location>
        <begin position="1153"/>
        <end position="1184"/>
    </location>
</feature>
<dbReference type="PANTHER" id="PTHR23140:SF1">
    <property type="entry name" value="SR-RELATED CTD ASSOCIATED FACTOR 8"/>
    <property type="match status" value="1"/>
</dbReference>
<evidence type="ECO:0000256" key="6">
    <source>
        <dbReference type="ARBA" id="ARBA00023242"/>
    </source>
</evidence>
<feature type="domain" description="RRM" evidence="9">
    <location>
        <begin position="591"/>
        <end position="665"/>
    </location>
</feature>
<feature type="compositionally biased region" description="Polar residues" evidence="8">
    <location>
        <begin position="444"/>
        <end position="467"/>
    </location>
</feature>
<feature type="compositionally biased region" description="Basic and acidic residues" evidence="8">
    <location>
        <begin position="561"/>
        <end position="575"/>
    </location>
</feature>
<dbReference type="Pfam" id="PF00076">
    <property type="entry name" value="RRM_1"/>
    <property type="match status" value="1"/>
</dbReference>
<protein>
    <submittedName>
        <fullName evidence="11">SR-related and CTD-associated factor 8</fullName>
    </submittedName>
</protein>
<organism evidence="11 12">
    <name type="scientific">Galemys pyrenaicus</name>
    <name type="common">Iberian desman</name>
    <name type="synonym">Pyrenean desman</name>
    <dbReference type="NCBI Taxonomy" id="202257"/>
    <lineage>
        <taxon>Eukaryota</taxon>
        <taxon>Metazoa</taxon>
        <taxon>Chordata</taxon>
        <taxon>Craniata</taxon>
        <taxon>Vertebrata</taxon>
        <taxon>Euteleostomi</taxon>
        <taxon>Mammalia</taxon>
        <taxon>Eutheria</taxon>
        <taxon>Laurasiatheria</taxon>
        <taxon>Eulipotyphla</taxon>
        <taxon>Talpidae</taxon>
        <taxon>Galemys</taxon>
    </lineage>
</organism>
<evidence type="ECO:0000259" key="10">
    <source>
        <dbReference type="PROSITE" id="PS51391"/>
    </source>
</evidence>
<dbReference type="SMART" id="SM00582">
    <property type="entry name" value="RPR"/>
    <property type="match status" value="1"/>
</dbReference>
<feature type="region of interest" description="Disordered" evidence="8">
    <location>
        <begin position="922"/>
        <end position="958"/>
    </location>
</feature>
<dbReference type="InterPro" id="IPR000504">
    <property type="entry name" value="RRM_dom"/>
</dbReference>
<keyword evidence="4" id="KW-0805">Transcription regulation</keyword>
<evidence type="ECO:0000256" key="2">
    <source>
        <dbReference type="ARBA" id="ARBA00022553"/>
    </source>
</evidence>
<keyword evidence="3 7" id="KW-0694">RNA-binding</keyword>
<dbReference type="FunFam" id="3.30.70.330:FF:000094">
    <property type="entry name" value="SR-related CTD associated factor 8"/>
    <property type="match status" value="1"/>
</dbReference>
<dbReference type="GO" id="GO:0005634">
    <property type="term" value="C:nucleus"/>
    <property type="evidence" value="ECO:0007669"/>
    <property type="project" value="UniProtKB-SubCell"/>
</dbReference>
<accession>A0A8J6AQW5</accession>
<sequence>MRSVVLMVGKGRLDRDGENWIKTTSLSEAFLYFLVNIKWKCLIISCNSLAKITVFKFCFSLQQLYSLNDYKPPISKAKMTQITKAAIKAIKFYKHVVQSVEKFIQKCKPEYKVPGLYVIDSIVRQSRHQFGQEKDVFAPRFSNNIISTFQNLYRCPGDDKSKIVRVLNLWQKNNVFKSEIIQPLLDMAAGIPPPVVTPVLASTTAAMSNTPGTPVTPVTPANVVQGLPDPWVSQITNTDTLAAVAQILQSPQGQQLQQLIQTLQIQQQKPQPSILQALDAGLVVQLQALTAQLTAAAAAANTLNPLEQGVSFNKKLMDRFDFGEDSEHSEEPKKEIPTSQLSHVSESVNNSIFHQIAEQLQQQNLEHLRQQLLEQQQPQKVYNPILWPSELLLSITYKLVFLLALTLQRIFSSACFYYLLYFLNFLSSSDDGVVTVDSDDKATPQDSQEGTFGSEHSASPSQGSSQQHFLEPEANMDDSIDIQQQDMDIDEGQDGVEEEIFEQEAKKVAVRSRSRTHSRSRSRSPRKRRSRSRSGSRKRKHRKRSRSRSRERKRKSSRSYSSERRAREREKERQKKGLPPIRSKTLSVCSTTLWVGQVDKKATQQDLTNLFEEFGQIESINMIPPRGCAYVCMVHRQDAFRALQKLSSGSYKIGSKVIKIAWALNKGVKTEYKQFWDVDLGVTYIPWEKVKVDDLEGFAEGGMIDQETVNTEWETVKSSEPVKEAVQTTQSPTPVEKETVVTTQAEVFPPPVAMLQIPVAPAVPAVSLVPPAFPVSMPVPPPGFSPIPPPPFLRASFNPSQPPPGFMPPPVPPPVVPPPAIPPVVPTSLVQPPLSMTPETVKDVGFGSLVLPGGSVPSNLATSTLPAGNVFNPPTKVEPEEKVPHLIEHQISSGENARSVIPNDISSSPALLGGQLPNVTSSSGILGAQRPNVSSNSEILGVRPPNVSSSSGMIGAQPPSVLNNSGILGLQTPNVSTSSGLLGVLPPNIHNNSGLIGVQPPNVPNASGLLGTQPPAGPQNLPPLSISSQRMPAIPMLDVRPGLIPQTPGPRFPLIQPGIPPQRGIPPPSVLDSALHPPPRGPFPPGDIFSQPERPFLIPGRQSIDNVTNPEKRIPVGNDNIQQEGDRDYRFPPIETRESLGRPPPMDVRDVIGRPIDPREGPGRPPLDGRDHFGRPPVDIRDNLVRPGIDHLGRRDHFGFNPEKPWGHRDFDEREHRVIPVFAGPKGLHEERGRFRSGTYRFDPRSGPWTRGFGQEVHRDFDDRRRPWERQRDRDDRDFDFCREINGNRLGRDRIQNTWVPPPHARVFDFFEGATSQRKGDNVPQVNGENTERHAQPPPLPVQNDPELYEKLPSSTEINKEKSDTVADIESEPVVESTETEGT</sequence>
<reference evidence="11" key="1">
    <citation type="journal article" date="2021" name="Evol. Appl.">
        <title>The genome of the Pyrenean desman and the effects of bottlenecks and inbreeding on the genomic landscape of an endangered species.</title>
        <authorList>
            <person name="Escoda L."/>
            <person name="Castresana J."/>
        </authorList>
    </citation>
    <scope>NUCLEOTIDE SEQUENCE</scope>
    <source>
        <strain evidence="11">IBE-C5619</strain>
    </source>
</reference>
<dbReference type="PROSITE" id="PS50102">
    <property type="entry name" value="RRM"/>
    <property type="match status" value="1"/>
</dbReference>
<dbReference type="PROSITE" id="PS51391">
    <property type="entry name" value="CID"/>
    <property type="match status" value="1"/>
</dbReference>
<feature type="compositionally biased region" description="Basic residues" evidence="8">
    <location>
        <begin position="508"/>
        <end position="557"/>
    </location>
</feature>
<evidence type="ECO:0000256" key="8">
    <source>
        <dbReference type="SAM" id="MobiDB-lite"/>
    </source>
</evidence>
<gene>
    <name evidence="11" type="ORF">J0S82_012358</name>
</gene>
<dbReference type="InterPro" id="IPR012677">
    <property type="entry name" value="Nucleotide-bd_a/b_plait_sf"/>
</dbReference>
<keyword evidence="2" id="KW-0597">Phosphoprotein</keyword>
<dbReference type="FunFam" id="1.25.40.90:FF:000004">
    <property type="entry name" value="splicing factor, arginine/serine-rich 15"/>
    <property type="match status" value="1"/>
</dbReference>
<dbReference type="CDD" id="cd17004">
    <property type="entry name" value="CID_SCAF8"/>
    <property type="match status" value="1"/>
</dbReference>
<comment type="caution">
    <text evidence="11">The sequence shown here is derived from an EMBL/GenBank/DDBJ whole genome shotgun (WGS) entry which is preliminary data.</text>
</comment>
<dbReference type="InterPro" id="IPR051485">
    <property type="entry name" value="SR-CTD_assoc_factor"/>
</dbReference>
<keyword evidence="6" id="KW-0539">Nucleus</keyword>
<keyword evidence="12" id="KW-1185">Reference proteome</keyword>
<dbReference type="CDD" id="cd12462">
    <property type="entry name" value="RRM_SCAF8"/>
    <property type="match status" value="1"/>
</dbReference>
<feature type="domain" description="CID" evidence="10">
    <location>
        <begin position="49"/>
        <end position="192"/>
    </location>
</feature>
<dbReference type="Gene3D" id="3.30.70.330">
    <property type="match status" value="1"/>
</dbReference>
<comment type="subcellular location">
    <subcellularLocation>
        <location evidence="1">Nucleus</location>
    </subcellularLocation>
</comment>
<dbReference type="PANTHER" id="PTHR23140">
    <property type="entry name" value="RNA PROCESSING PROTEIN LD23810P"/>
    <property type="match status" value="1"/>
</dbReference>
<evidence type="ECO:0000256" key="4">
    <source>
        <dbReference type="ARBA" id="ARBA00023015"/>
    </source>
</evidence>
<proteinExistence type="predicted"/>
<dbReference type="SUPFAM" id="SSF54928">
    <property type="entry name" value="RNA-binding domain, RBD"/>
    <property type="match status" value="1"/>
</dbReference>
<feature type="region of interest" description="Disordered" evidence="8">
    <location>
        <begin position="503"/>
        <end position="582"/>
    </location>
</feature>
<dbReference type="EMBL" id="JAGFMF010011435">
    <property type="protein sequence ID" value="KAG8522432.1"/>
    <property type="molecule type" value="Genomic_DNA"/>
</dbReference>
<evidence type="ECO:0000256" key="3">
    <source>
        <dbReference type="ARBA" id="ARBA00022884"/>
    </source>
</evidence>
<name>A0A8J6AQW5_GALPY</name>
<evidence type="ECO:0000313" key="11">
    <source>
        <dbReference type="EMBL" id="KAG8522432.1"/>
    </source>
</evidence>
<evidence type="ECO:0000259" key="9">
    <source>
        <dbReference type="PROSITE" id="PS50102"/>
    </source>
</evidence>
<dbReference type="InterPro" id="IPR008942">
    <property type="entry name" value="ENTH_VHS"/>
</dbReference>
<keyword evidence="5" id="KW-0804">Transcription</keyword>
<dbReference type="GO" id="GO:0003723">
    <property type="term" value="F:RNA binding"/>
    <property type="evidence" value="ECO:0007669"/>
    <property type="project" value="UniProtKB-UniRule"/>
</dbReference>
<dbReference type="InterPro" id="IPR035979">
    <property type="entry name" value="RBD_domain_sf"/>
</dbReference>
<dbReference type="InterPro" id="IPR034370">
    <property type="entry name" value="SCAF8_RRM"/>
</dbReference>
<dbReference type="Gene3D" id="1.25.40.90">
    <property type="match status" value="1"/>
</dbReference>
<dbReference type="Pfam" id="PF04818">
    <property type="entry name" value="CID"/>
    <property type="match status" value="1"/>
</dbReference>